<dbReference type="PROSITE" id="PS50937">
    <property type="entry name" value="HTH_MERR_2"/>
    <property type="match status" value="1"/>
</dbReference>
<evidence type="ECO:0000259" key="1">
    <source>
        <dbReference type="PROSITE" id="PS50937"/>
    </source>
</evidence>
<reference evidence="2" key="1">
    <citation type="journal article" date="2021" name="Proc. Natl. Acad. Sci. U.S.A.">
        <title>A Catalog of Tens of Thousands of Viruses from Human Metagenomes Reveals Hidden Associations with Chronic Diseases.</title>
        <authorList>
            <person name="Tisza M.J."/>
            <person name="Buck C.B."/>
        </authorList>
    </citation>
    <scope>NUCLEOTIDE SEQUENCE</scope>
    <source>
        <strain evidence="2">CtQCU10</strain>
    </source>
</reference>
<name>A0A8S5LBA8_9CAUD</name>
<protein>
    <recommendedName>
        <fullName evidence="1">HTH merR-type domain-containing protein</fullName>
    </recommendedName>
</protein>
<sequence length="61" mass="7081">MSTRGWSMEDIKEQLDLHDEMESENEQTLSFDLFLVDNPASSIKEYRIREEGGWEDVGQAS</sequence>
<accession>A0A8S5LBA8</accession>
<proteinExistence type="predicted"/>
<organism evidence="2">
    <name type="scientific">Siphoviridae sp. ctQCU10</name>
    <dbReference type="NCBI Taxonomy" id="2823579"/>
    <lineage>
        <taxon>Viruses</taxon>
        <taxon>Duplodnaviria</taxon>
        <taxon>Heunggongvirae</taxon>
        <taxon>Uroviricota</taxon>
        <taxon>Caudoviricetes</taxon>
    </lineage>
</organism>
<dbReference type="GO" id="GO:0006355">
    <property type="term" value="P:regulation of DNA-templated transcription"/>
    <property type="evidence" value="ECO:0007669"/>
    <property type="project" value="InterPro"/>
</dbReference>
<dbReference type="GO" id="GO:0003677">
    <property type="term" value="F:DNA binding"/>
    <property type="evidence" value="ECO:0007669"/>
    <property type="project" value="InterPro"/>
</dbReference>
<dbReference type="InterPro" id="IPR000551">
    <property type="entry name" value="MerR-type_HTH_dom"/>
</dbReference>
<evidence type="ECO:0000313" key="2">
    <source>
        <dbReference type="EMBL" id="DAD67131.1"/>
    </source>
</evidence>
<dbReference type="EMBL" id="BK014668">
    <property type="protein sequence ID" value="DAD67131.1"/>
    <property type="molecule type" value="Genomic_DNA"/>
</dbReference>
<feature type="domain" description="HTH merR-type" evidence="1">
    <location>
        <begin position="1"/>
        <end position="17"/>
    </location>
</feature>